<protein>
    <submittedName>
        <fullName evidence="1">Uncharacterized protein</fullName>
    </submittedName>
</protein>
<dbReference type="Ensembl" id="ENSMSIT00000041540.1">
    <property type="protein sequence ID" value="ENSMSIP00000032937.1"/>
    <property type="gene ID" value="ENSMSIG00000027569.1"/>
</dbReference>
<evidence type="ECO:0000313" key="1">
    <source>
        <dbReference type="Ensembl" id="ENSMSIP00000032937.1"/>
    </source>
</evidence>
<reference evidence="1" key="2">
    <citation type="submission" date="2025-09" db="UniProtKB">
        <authorList>
            <consortium name="Ensembl"/>
        </authorList>
    </citation>
    <scope>IDENTIFICATION</scope>
</reference>
<name>A0A8C6N3C5_MUSSI</name>
<proteinExistence type="predicted"/>
<keyword evidence="2" id="KW-1185">Reference proteome</keyword>
<evidence type="ECO:0000313" key="2">
    <source>
        <dbReference type="Proteomes" id="UP000694415"/>
    </source>
</evidence>
<dbReference type="AlphaFoldDB" id="A0A8C6N3C5"/>
<accession>A0A8C6N3C5</accession>
<organism evidence="1 2">
    <name type="scientific">Mus spicilegus</name>
    <name type="common">Mound-building mouse</name>
    <dbReference type="NCBI Taxonomy" id="10103"/>
    <lineage>
        <taxon>Eukaryota</taxon>
        <taxon>Metazoa</taxon>
        <taxon>Chordata</taxon>
        <taxon>Craniata</taxon>
        <taxon>Vertebrata</taxon>
        <taxon>Euteleostomi</taxon>
        <taxon>Mammalia</taxon>
        <taxon>Eutheria</taxon>
        <taxon>Euarchontoglires</taxon>
        <taxon>Glires</taxon>
        <taxon>Rodentia</taxon>
        <taxon>Myomorpha</taxon>
        <taxon>Muroidea</taxon>
        <taxon>Muridae</taxon>
        <taxon>Murinae</taxon>
        <taxon>Mus</taxon>
        <taxon>Mus</taxon>
    </lineage>
</organism>
<dbReference type="Proteomes" id="UP000694415">
    <property type="component" value="Unplaced"/>
</dbReference>
<sequence>MSAPGPCQAAAGPSVIPTTPLSYEETVGVNSYYPMPLITKLGPATGLIYRPRWEGHESTFLLHPACACSKCQLSNPKPQSPLFFTGWLNLFCLSPSLMLETSP</sequence>
<reference evidence="1" key="1">
    <citation type="submission" date="2025-08" db="UniProtKB">
        <authorList>
            <consortium name="Ensembl"/>
        </authorList>
    </citation>
    <scope>IDENTIFICATION</scope>
</reference>